<keyword evidence="11" id="KW-1185">Reference proteome</keyword>
<evidence type="ECO:0000256" key="5">
    <source>
        <dbReference type="PROSITE-ProRule" id="PRU00455"/>
    </source>
</evidence>
<feature type="domain" description="Ubiquitin-like" evidence="6">
    <location>
        <begin position="240"/>
        <end position="315"/>
    </location>
</feature>
<dbReference type="EMBL" id="CM001221">
    <property type="protein sequence ID" value="KEH28223.1"/>
    <property type="molecule type" value="Genomic_DNA"/>
</dbReference>
<dbReference type="GO" id="GO:0008270">
    <property type="term" value="F:zinc ion binding"/>
    <property type="evidence" value="ECO:0007669"/>
    <property type="project" value="UniProtKB-KW"/>
</dbReference>
<reference evidence="9" key="4">
    <citation type="journal article" date="2018" name="Nat. Plants">
        <title>Whole-genome landscape of Medicago truncatula symbiotic genes.</title>
        <authorList>
            <person name="Pecrix Y."/>
            <person name="Gamas P."/>
            <person name="Carrere S."/>
        </authorList>
    </citation>
    <scope>NUCLEOTIDE SEQUENCE</scope>
    <source>
        <tissue evidence="9">Leaves</tissue>
    </source>
</reference>
<evidence type="ECO:0000313" key="11">
    <source>
        <dbReference type="Proteomes" id="UP000002051"/>
    </source>
</evidence>
<dbReference type="InterPro" id="IPR013083">
    <property type="entry name" value="Znf_RING/FYVE/PHD"/>
</dbReference>
<evidence type="ECO:0000256" key="2">
    <source>
        <dbReference type="ARBA" id="ARBA00022771"/>
    </source>
</evidence>
<evidence type="ECO:0000256" key="1">
    <source>
        <dbReference type="ARBA" id="ARBA00022723"/>
    </source>
</evidence>
<dbReference type="SUPFAM" id="SSF49599">
    <property type="entry name" value="TRAF domain-like"/>
    <property type="match status" value="1"/>
</dbReference>
<dbReference type="InterPro" id="IPR000626">
    <property type="entry name" value="Ubiquitin-like_dom"/>
</dbReference>
<dbReference type="eggNOG" id="KOG0001">
    <property type="taxonomic scope" value="Eukaryota"/>
</dbReference>
<dbReference type="HOGENOM" id="CLU_040603_2_1_1"/>
<reference evidence="8 11" key="1">
    <citation type="journal article" date="2011" name="Nature">
        <title>The Medicago genome provides insight into the evolution of rhizobial symbioses.</title>
        <authorList>
            <person name="Young N.D."/>
            <person name="Debelle F."/>
            <person name="Oldroyd G.E."/>
            <person name="Geurts R."/>
            <person name="Cannon S.B."/>
            <person name="Udvardi M.K."/>
            <person name="Benedito V.A."/>
            <person name="Mayer K.F."/>
            <person name="Gouzy J."/>
            <person name="Schoof H."/>
            <person name="Van de Peer Y."/>
            <person name="Proost S."/>
            <person name="Cook D.R."/>
            <person name="Meyers B.C."/>
            <person name="Spannagl M."/>
            <person name="Cheung F."/>
            <person name="De Mita S."/>
            <person name="Krishnakumar V."/>
            <person name="Gundlach H."/>
            <person name="Zhou S."/>
            <person name="Mudge J."/>
            <person name="Bharti A.K."/>
            <person name="Murray J.D."/>
            <person name="Naoumkina M.A."/>
            <person name="Rosen B."/>
            <person name="Silverstein K.A."/>
            <person name="Tang H."/>
            <person name="Rombauts S."/>
            <person name="Zhao P.X."/>
            <person name="Zhou P."/>
            <person name="Barbe V."/>
            <person name="Bardou P."/>
            <person name="Bechner M."/>
            <person name="Bellec A."/>
            <person name="Berger A."/>
            <person name="Berges H."/>
            <person name="Bidwell S."/>
            <person name="Bisseling T."/>
            <person name="Choisne N."/>
            <person name="Couloux A."/>
            <person name="Denny R."/>
            <person name="Deshpande S."/>
            <person name="Dai X."/>
            <person name="Doyle J.J."/>
            <person name="Dudez A.M."/>
            <person name="Farmer A.D."/>
            <person name="Fouteau S."/>
            <person name="Franken C."/>
            <person name="Gibelin C."/>
            <person name="Gish J."/>
            <person name="Goldstein S."/>
            <person name="Gonzalez A.J."/>
            <person name="Green P.J."/>
            <person name="Hallab A."/>
            <person name="Hartog M."/>
            <person name="Hua A."/>
            <person name="Humphray S.J."/>
            <person name="Jeong D.H."/>
            <person name="Jing Y."/>
            <person name="Jocker A."/>
            <person name="Kenton S.M."/>
            <person name="Kim D.J."/>
            <person name="Klee K."/>
            <person name="Lai H."/>
            <person name="Lang C."/>
            <person name="Lin S."/>
            <person name="Macmil S.L."/>
            <person name="Magdelenat G."/>
            <person name="Matthews L."/>
            <person name="McCorrison J."/>
            <person name="Monaghan E.L."/>
            <person name="Mun J.H."/>
            <person name="Najar F.Z."/>
            <person name="Nicholson C."/>
            <person name="Noirot C."/>
            <person name="O'Bleness M."/>
            <person name="Paule C.R."/>
            <person name="Poulain J."/>
            <person name="Prion F."/>
            <person name="Qin B."/>
            <person name="Qu C."/>
            <person name="Retzel E.F."/>
            <person name="Riddle C."/>
            <person name="Sallet E."/>
            <person name="Samain S."/>
            <person name="Samson N."/>
            <person name="Sanders I."/>
            <person name="Saurat O."/>
            <person name="Scarpelli C."/>
            <person name="Schiex T."/>
            <person name="Segurens B."/>
            <person name="Severin A.J."/>
            <person name="Sherrier D.J."/>
            <person name="Shi R."/>
            <person name="Sims S."/>
            <person name="Singer S.R."/>
            <person name="Sinharoy S."/>
            <person name="Sterck L."/>
            <person name="Viollet A."/>
            <person name="Wang B.B."/>
            <person name="Wang K."/>
            <person name="Wang M."/>
            <person name="Wang X."/>
            <person name="Warfsmann J."/>
            <person name="Weissenbach J."/>
            <person name="White D.D."/>
            <person name="White J.D."/>
            <person name="Wiley G.B."/>
            <person name="Wincker P."/>
            <person name="Xing Y."/>
            <person name="Yang L."/>
            <person name="Yao Z."/>
            <person name="Ying F."/>
            <person name="Zhai J."/>
            <person name="Zhou L."/>
            <person name="Zuber A."/>
            <person name="Denarie J."/>
            <person name="Dixon R.A."/>
            <person name="May G.D."/>
            <person name="Schwartz D.C."/>
            <person name="Rogers J."/>
            <person name="Quetier F."/>
            <person name="Town C.D."/>
            <person name="Roe B.A."/>
        </authorList>
    </citation>
    <scope>NUCLEOTIDE SEQUENCE [LARGE SCALE GENOMIC DNA]</scope>
    <source>
        <strain evidence="8">A17</strain>
        <strain evidence="10 11">cv. Jemalong A17</strain>
    </source>
</reference>
<dbReference type="Proteomes" id="UP000265566">
    <property type="component" value="Chromosome 5"/>
</dbReference>
<name>A0A072UGF6_MEDTR</name>
<dbReference type="InterPro" id="IPR029071">
    <property type="entry name" value="Ubiquitin-like_domsf"/>
</dbReference>
<dbReference type="InterPro" id="IPR019956">
    <property type="entry name" value="Ubiquitin_dom"/>
</dbReference>
<reference evidence="8 11" key="2">
    <citation type="journal article" date="2014" name="BMC Genomics">
        <title>An improved genome release (version Mt4.0) for the model legume Medicago truncatula.</title>
        <authorList>
            <person name="Tang H."/>
            <person name="Krishnakumar V."/>
            <person name="Bidwell S."/>
            <person name="Rosen B."/>
            <person name="Chan A."/>
            <person name="Zhou S."/>
            <person name="Gentzbittel L."/>
            <person name="Childs K.L."/>
            <person name="Yandell M."/>
            <person name="Gundlach H."/>
            <person name="Mayer K.F."/>
            <person name="Schwartz D.C."/>
            <person name="Town C.D."/>
        </authorList>
    </citation>
    <scope>GENOME REANNOTATION</scope>
    <source>
        <strain evidence="8">A17</strain>
        <strain evidence="10 11">cv. Jemalong A17</strain>
    </source>
</reference>
<dbReference type="Gene3D" id="3.30.40.10">
    <property type="entry name" value="Zinc/RING finger domain, C3HC4 (zinc finger)"/>
    <property type="match status" value="1"/>
</dbReference>
<keyword evidence="2 5" id="KW-0863">Zinc-finger</keyword>
<dbReference type="Proteomes" id="UP000002051">
    <property type="component" value="Chromosome 5"/>
</dbReference>
<organism evidence="8 11">
    <name type="scientific">Medicago truncatula</name>
    <name type="common">Barrel medic</name>
    <name type="synonym">Medicago tribuloides</name>
    <dbReference type="NCBI Taxonomy" id="3880"/>
    <lineage>
        <taxon>Eukaryota</taxon>
        <taxon>Viridiplantae</taxon>
        <taxon>Streptophyta</taxon>
        <taxon>Embryophyta</taxon>
        <taxon>Tracheophyta</taxon>
        <taxon>Spermatophyta</taxon>
        <taxon>Magnoliopsida</taxon>
        <taxon>eudicotyledons</taxon>
        <taxon>Gunneridae</taxon>
        <taxon>Pentapetalae</taxon>
        <taxon>rosids</taxon>
        <taxon>fabids</taxon>
        <taxon>Fabales</taxon>
        <taxon>Fabaceae</taxon>
        <taxon>Papilionoideae</taxon>
        <taxon>50 kb inversion clade</taxon>
        <taxon>NPAAA clade</taxon>
        <taxon>Hologalegina</taxon>
        <taxon>IRL clade</taxon>
        <taxon>Trifolieae</taxon>
        <taxon>Medicago</taxon>
    </lineage>
</organism>
<evidence type="ECO:0000313" key="10">
    <source>
        <dbReference type="EnsemblPlants" id="KEH28223"/>
    </source>
</evidence>
<protein>
    <submittedName>
        <fullName evidence="9">Putative E3 ubiquitin-protein ligase SIN</fullName>
    </submittedName>
    <submittedName>
        <fullName evidence="8">Seven in absentia family protein</fullName>
    </submittedName>
</protein>
<dbReference type="PROSITE" id="PS51081">
    <property type="entry name" value="ZF_SIAH"/>
    <property type="match status" value="1"/>
</dbReference>
<dbReference type="Gramene" id="rna32268">
    <property type="protein sequence ID" value="RHN56814.1"/>
    <property type="gene ID" value="gene32268"/>
</dbReference>
<keyword evidence="1" id="KW-0479">Metal-binding</keyword>
<dbReference type="AlphaFoldDB" id="A0A072UGF6"/>
<feature type="domain" description="SIAH-type" evidence="7">
    <location>
        <begin position="63"/>
        <end position="121"/>
    </location>
</feature>
<dbReference type="GO" id="GO:0016567">
    <property type="term" value="P:protein ubiquitination"/>
    <property type="evidence" value="ECO:0007669"/>
    <property type="project" value="UniProtKB-UniPathway"/>
</dbReference>
<dbReference type="Gene3D" id="3.10.20.90">
    <property type="entry name" value="Phosphatidylinositol 3-kinase Catalytic Subunit, Chain A, domain 1"/>
    <property type="match status" value="1"/>
</dbReference>
<dbReference type="UniPathway" id="UPA00143"/>
<dbReference type="SMART" id="SM00213">
    <property type="entry name" value="UBQ"/>
    <property type="match status" value="1"/>
</dbReference>
<dbReference type="InterPro" id="IPR013010">
    <property type="entry name" value="Znf_SIAH"/>
</dbReference>
<proteinExistence type="predicted"/>
<dbReference type="eggNOG" id="KOG1801">
    <property type="taxonomic scope" value="Eukaryota"/>
</dbReference>
<dbReference type="EnsemblPlants" id="KEH28223">
    <property type="protein sequence ID" value="KEH28223"/>
    <property type="gene ID" value="MTR_5g076505"/>
</dbReference>
<comment type="function">
    <text evidence="4">E3 ubiquitin-protein ligase that mediates ubiquitination and subsequent proteasomal degradation of target proteins. E3 ubiquitin ligases accept ubiquitin from an E2 ubiquitin-conjugating enzyme in the form of a thioester and then directly transfers the ubiquitin to targeted substrates. It probably triggers the ubiquitin-mediated degradation of different substrates.</text>
</comment>
<dbReference type="eggNOG" id="KOG3002">
    <property type="taxonomic scope" value="Eukaryota"/>
</dbReference>
<accession>A0A072UGF6</accession>
<evidence type="ECO:0000313" key="8">
    <source>
        <dbReference type="EMBL" id="KEH28223.1"/>
    </source>
</evidence>
<dbReference type="Pfam" id="PF00240">
    <property type="entry name" value="ubiquitin"/>
    <property type="match status" value="1"/>
</dbReference>
<sequence>MSYFILVNGSKSNLMIFFYVAIQCDNGHIVCSTCSTKLRNKCHNCSLPISSKHCKAAENLLLSIEMSCPNAKHGCNEKISYIGKRRHEKECIHAPCYCPVPSCHFVASSEVLYKHFSNKQRDTQIKFFYGHSFIVSLKSNDQTIVFQEAGYGKLFDLSNKTMQMGNAVNICGIGPNFYESEYSYDILARSEMCKLKLQSFGKDFQRVTSANLSSEFLVIPFGSSEPLKLEICIASITPMLRIFTRGITRKCILLRVNSLDTIENVKEKIVDEEKTPVYDQRLIFAGKQLEDGRILADYIIQDKSTIHLILRVIGD</sequence>
<dbReference type="PRINTS" id="PR00348">
    <property type="entry name" value="UBIQUITIN"/>
</dbReference>
<dbReference type="EMBL" id="PSQE01000005">
    <property type="protein sequence ID" value="RHN56814.1"/>
    <property type="molecule type" value="Genomic_DNA"/>
</dbReference>
<dbReference type="PANTHER" id="PTHR46632:SF32">
    <property type="entry name" value="SIAH-TYPE DOMAIN-CONTAINING PROTEIN"/>
    <property type="match status" value="1"/>
</dbReference>
<keyword evidence="3" id="KW-0862">Zinc</keyword>
<evidence type="ECO:0000313" key="9">
    <source>
        <dbReference type="EMBL" id="RHN56814.1"/>
    </source>
</evidence>
<dbReference type="InterPro" id="IPR044286">
    <property type="entry name" value="SINL_plant"/>
</dbReference>
<reference evidence="10" key="3">
    <citation type="submission" date="2015-04" db="UniProtKB">
        <authorList>
            <consortium name="EnsemblPlants"/>
        </authorList>
    </citation>
    <scope>IDENTIFICATION</scope>
    <source>
        <strain evidence="10">cv. Jemalong A17</strain>
    </source>
</reference>
<dbReference type="PaxDb" id="3880-AES99095"/>
<evidence type="ECO:0000259" key="7">
    <source>
        <dbReference type="PROSITE" id="PS51081"/>
    </source>
</evidence>
<dbReference type="PROSITE" id="PS50053">
    <property type="entry name" value="UBIQUITIN_2"/>
    <property type="match status" value="1"/>
</dbReference>
<dbReference type="SUPFAM" id="SSF54236">
    <property type="entry name" value="Ubiquitin-like"/>
    <property type="match status" value="1"/>
</dbReference>
<evidence type="ECO:0000256" key="4">
    <source>
        <dbReference type="ARBA" id="ARBA00024004"/>
    </source>
</evidence>
<evidence type="ECO:0000256" key="3">
    <source>
        <dbReference type="ARBA" id="ARBA00022833"/>
    </source>
</evidence>
<evidence type="ECO:0000259" key="6">
    <source>
        <dbReference type="PROSITE" id="PS50053"/>
    </source>
</evidence>
<dbReference type="STRING" id="3880.A0A072UGF6"/>
<dbReference type="PANTHER" id="PTHR46632">
    <property type="entry name" value="E3 UBIQUITIN-PROTEIN LIGASE SINA-LIKE 4"/>
    <property type="match status" value="1"/>
</dbReference>
<gene>
    <name evidence="10" type="primary">25494869</name>
    <name evidence="8" type="ordered locus">MTR_5g076505</name>
    <name evidence="9" type="ORF">MtrunA17_Chr5g0433521</name>
</gene>